<dbReference type="InterPro" id="IPR011047">
    <property type="entry name" value="Quinoprotein_ADH-like_sf"/>
</dbReference>
<accession>D2QXG3</accession>
<dbReference type="AlphaFoldDB" id="D2QXG3"/>
<dbReference type="PANTHER" id="PTHR34512">
    <property type="entry name" value="CELL SURFACE PROTEIN"/>
    <property type="match status" value="1"/>
</dbReference>
<proteinExistence type="predicted"/>
<dbReference type="InterPro" id="IPR018391">
    <property type="entry name" value="PQQ_b-propeller_rpt"/>
</dbReference>
<dbReference type="EMBL" id="CP001848">
    <property type="protein sequence ID" value="ADB16148.1"/>
    <property type="molecule type" value="Genomic_DNA"/>
</dbReference>
<feature type="domain" description="Pyrrolo-quinoline quinone repeat" evidence="2">
    <location>
        <begin position="172"/>
        <end position="330"/>
    </location>
</feature>
<dbReference type="SUPFAM" id="SSF50998">
    <property type="entry name" value="Quinoprotein alcohol dehydrogenase-like"/>
    <property type="match status" value="1"/>
</dbReference>
<dbReference type="KEGG" id="psl:Psta_1473"/>
<dbReference type="OrthoDB" id="244732at2"/>
<dbReference type="InterPro" id="IPR015943">
    <property type="entry name" value="WD40/YVTN_repeat-like_dom_sf"/>
</dbReference>
<evidence type="ECO:0000313" key="4">
    <source>
        <dbReference type="Proteomes" id="UP000001887"/>
    </source>
</evidence>
<reference evidence="3 4" key="1">
    <citation type="journal article" date="2009" name="Stand. Genomic Sci.">
        <title>Complete genome sequence of Pirellula staleyi type strain (ATCC 27377).</title>
        <authorList>
            <person name="Clum A."/>
            <person name="Tindall B.J."/>
            <person name="Sikorski J."/>
            <person name="Ivanova N."/>
            <person name="Mavrommatis K."/>
            <person name="Lucas S."/>
            <person name="Glavina del Rio T."/>
            <person name="Nolan M."/>
            <person name="Chen F."/>
            <person name="Tice H."/>
            <person name="Pitluck S."/>
            <person name="Cheng J.F."/>
            <person name="Chertkov O."/>
            <person name="Brettin T."/>
            <person name="Han C."/>
            <person name="Detter J.C."/>
            <person name="Kuske C."/>
            <person name="Bruce D."/>
            <person name="Goodwin L."/>
            <person name="Ovchinikova G."/>
            <person name="Pati A."/>
            <person name="Mikhailova N."/>
            <person name="Chen A."/>
            <person name="Palaniappan K."/>
            <person name="Land M."/>
            <person name="Hauser L."/>
            <person name="Chang Y.J."/>
            <person name="Jeffries C.D."/>
            <person name="Chain P."/>
            <person name="Rohde M."/>
            <person name="Goker M."/>
            <person name="Bristow J."/>
            <person name="Eisen J.A."/>
            <person name="Markowitz V."/>
            <person name="Hugenholtz P."/>
            <person name="Kyrpides N.C."/>
            <person name="Klenk H.P."/>
            <person name="Lapidus A."/>
        </authorList>
    </citation>
    <scope>NUCLEOTIDE SEQUENCE [LARGE SCALE GENOMIC DNA]</scope>
    <source>
        <strain evidence="4">ATCC 27377 / DSM 6068 / ICPB 4128</strain>
    </source>
</reference>
<feature type="compositionally biased region" description="Gly residues" evidence="1">
    <location>
        <begin position="148"/>
        <end position="158"/>
    </location>
</feature>
<dbReference type="STRING" id="530564.Psta_1473"/>
<dbReference type="SMART" id="SM00564">
    <property type="entry name" value="PQQ"/>
    <property type="match status" value="4"/>
</dbReference>
<dbReference type="InterPro" id="IPR002372">
    <property type="entry name" value="PQQ_rpt_dom"/>
</dbReference>
<dbReference type="eggNOG" id="COG1520">
    <property type="taxonomic scope" value="Bacteria"/>
</dbReference>
<evidence type="ECO:0000259" key="2">
    <source>
        <dbReference type="Pfam" id="PF13360"/>
    </source>
</evidence>
<keyword evidence="4" id="KW-1185">Reference proteome</keyword>
<organism evidence="3 4">
    <name type="scientific">Pirellula staleyi (strain ATCC 27377 / DSM 6068 / ICPB 4128)</name>
    <name type="common">Pirella staleyi</name>
    <dbReference type="NCBI Taxonomy" id="530564"/>
    <lineage>
        <taxon>Bacteria</taxon>
        <taxon>Pseudomonadati</taxon>
        <taxon>Planctomycetota</taxon>
        <taxon>Planctomycetia</taxon>
        <taxon>Pirellulales</taxon>
        <taxon>Pirellulaceae</taxon>
        <taxon>Pirellula</taxon>
    </lineage>
</organism>
<dbReference type="HOGENOM" id="CLU_027480_2_1_0"/>
<protein>
    <recommendedName>
        <fullName evidence="2">Pyrrolo-quinoline quinone repeat domain-containing protein</fullName>
    </recommendedName>
</protein>
<evidence type="ECO:0000313" key="3">
    <source>
        <dbReference type="EMBL" id="ADB16148.1"/>
    </source>
</evidence>
<gene>
    <name evidence="3" type="ordered locus">Psta_1473</name>
</gene>
<dbReference type="Proteomes" id="UP000001887">
    <property type="component" value="Chromosome"/>
</dbReference>
<dbReference type="Gene3D" id="2.40.10.480">
    <property type="match status" value="1"/>
</dbReference>
<dbReference type="Pfam" id="PF13360">
    <property type="entry name" value="PQQ_2"/>
    <property type="match status" value="2"/>
</dbReference>
<evidence type="ECO:0000256" key="1">
    <source>
        <dbReference type="SAM" id="MobiDB-lite"/>
    </source>
</evidence>
<name>D2QXG3_PIRSD</name>
<feature type="domain" description="Pyrrolo-quinoline quinone repeat" evidence="2">
    <location>
        <begin position="380"/>
        <end position="458"/>
    </location>
</feature>
<feature type="compositionally biased region" description="Pro residues" evidence="1">
    <location>
        <begin position="126"/>
        <end position="142"/>
    </location>
</feature>
<sequence length="503" mass="53314" precursor="true">MEDHLPRPVLRFAAQSLRRLTLAVAAVSASAPGVCGGYAAAADWPGFRGPTANGLTSEVALPTSWSKDENVAWKLAIPGAAWSQPIVWKGKVYLTTAVTENQSKPSTGAAGGRGGRPGGGFGPPGAGGPPPGGVPGRPPRGEGPPGERPGGAPGGFGGGRERAPASNYQWKVICLDQATGKLEWEKVAHEGKPAIGIHRTNTYASETPVTDGERLYVYFGMTGLYCYDLAGKELWKKDLGTYEMQNGWGTGSSPAVDDKRLYIQCDNEEKSFLVALDKTDGKVLWQKDRDEKSNWSTPYLWKNKLRTELVTGGGNKMRSYNPETGELLWECGGGVSRCSATPVGNDDMLFVGTGGGQGSGPLLAIKAGAKGDISLSGTDSSSDFVAWSVERGGPPMASPLLYQGLLYVLDQRGGVITCYDAATGKQHYKERLPGATGFYSSPWACGDTVYVMDQEGTAFVLKAGPTLEVLQTNKLGEMFWSSVCVADGSLILRGIDNIYCIKP</sequence>
<feature type="compositionally biased region" description="Gly residues" evidence="1">
    <location>
        <begin position="109"/>
        <end position="125"/>
    </location>
</feature>
<dbReference type="PANTHER" id="PTHR34512:SF30">
    <property type="entry name" value="OUTER MEMBRANE PROTEIN ASSEMBLY FACTOR BAMB"/>
    <property type="match status" value="1"/>
</dbReference>
<dbReference type="Gene3D" id="2.130.10.10">
    <property type="entry name" value="YVTN repeat-like/Quinoprotein amine dehydrogenase"/>
    <property type="match status" value="1"/>
</dbReference>
<feature type="region of interest" description="Disordered" evidence="1">
    <location>
        <begin position="102"/>
        <end position="161"/>
    </location>
</feature>